<dbReference type="OrthoDB" id="5402042at2"/>
<dbReference type="EMBL" id="AP014879">
    <property type="protein sequence ID" value="BAV33337.1"/>
    <property type="molecule type" value="Genomic_DNA"/>
</dbReference>
<evidence type="ECO:0000313" key="2">
    <source>
        <dbReference type="EMBL" id="BAV33337.1"/>
    </source>
</evidence>
<protein>
    <recommendedName>
        <fullName evidence="4">Carboxypeptidase regulatory-like domain-containing protein</fullName>
    </recommendedName>
</protein>
<evidence type="ECO:0000256" key="1">
    <source>
        <dbReference type="SAM" id="SignalP"/>
    </source>
</evidence>
<dbReference type="KEGG" id="slim:SCL_1022"/>
<evidence type="ECO:0008006" key="4">
    <source>
        <dbReference type="Google" id="ProtNLM"/>
    </source>
</evidence>
<dbReference type="RefSeq" id="WP_096360208.1">
    <property type="nucleotide sequence ID" value="NZ_AP014879.1"/>
</dbReference>
<sequence>MKQRTNLLCLLFMFMALPACAAEYPPTYSAEAIEAWVIDAETKKPIEGVIVTANWELVGGFEGNTPVGQMKVLETVTDKDGKFTFSAWGSEPRKKGYLRNRDPQFLLFKPSYEYRRLVNEVSSKISMASLRRSEWNGKTIGMKLFKGTQEEYAEHIYRLGSDMDSMLDFARGDKDCNWKKTPRMLTALHKMSLHFEAQGTKLKGWRLGQRIIRTDDIPHNAKCGSVEEFFRSYLQ</sequence>
<dbReference type="InParanoid" id="A0A1B4XEV3"/>
<organism evidence="2 3">
    <name type="scientific">Sulfuricaulis limicola</name>
    <dbReference type="NCBI Taxonomy" id="1620215"/>
    <lineage>
        <taxon>Bacteria</taxon>
        <taxon>Pseudomonadati</taxon>
        <taxon>Pseudomonadota</taxon>
        <taxon>Gammaproteobacteria</taxon>
        <taxon>Acidiferrobacterales</taxon>
        <taxon>Acidiferrobacteraceae</taxon>
        <taxon>Sulfuricaulis</taxon>
    </lineage>
</organism>
<gene>
    <name evidence="2" type="ORF">SCL_1022</name>
</gene>
<accession>A0A1B4XEV3</accession>
<reference evidence="2 3" key="1">
    <citation type="submission" date="2015-05" db="EMBL/GenBank/DDBJ databases">
        <title>Complete genome sequence of a sulfur-oxidizing gammaproteobacterium strain HA5.</title>
        <authorList>
            <person name="Miura A."/>
            <person name="Kojima H."/>
            <person name="Fukui M."/>
        </authorList>
    </citation>
    <scope>NUCLEOTIDE SEQUENCE [LARGE SCALE GENOMIC DNA]</scope>
    <source>
        <strain evidence="2 3">HA5</strain>
    </source>
</reference>
<keyword evidence="3" id="KW-1185">Reference proteome</keyword>
<evidence type="ECO:0000313" key="3">
    <source>
        <dbReference type="Proteomes" id="UP000243180"/>
    </source>
</evidence>
<feature type="chain" id="PRO_5008572500" description="Carboxypeptidase regulatory-like domain-containing protein" evidence="1">
    <location>
        <begin position="22"/>
        <end position="235"/>
    </location>
</feature>
<dbReference type="Proteomes" id="UP000243180">
    <property type="component" value="Chromosome"/>
</dbReference>
<dbReference type="AlphaFoldDB" id="A0A1B4XEV3"/>
<proteinExistence type="predicted"/>
<name>A0A1B4XEV3_9GAMM</name>
<feature type="signal peptide" evidence="1">
    <location>
        <begin position="1"/>
        <end position="21"/>
    </location>
</feature>
<keyword evidence="1" id="KW-0732">Signal</keyword>